<dbReference type="AlphaFoldDB" id="A0A0L8V3B0"/>
<protein>
    <submittedName>
        <fullName evidence="1">Uncharacterized protein</fullName>
    </submittedName>
</protein>
<keyword evidence="2" id="KW-1185">Reference proteome</keyword>
<sequence length="38" mass="4249">MAVLEIFGLFGYICLPCNETGSNHPVPVNEQAWIKTKK</sequence>
<evidence type="ECO:0000313" key="2">
    <source>
        <dbReference type="Proteomes" id="UP000036958"/>
    </source>
</evidence>
<dbReference type="STRING" id="1409788.NC99_42830"/>
<proteinExistence type="predicted"/>
<name>A0A0L8V3B0_9BACT</name>
<gene>
    <name evidence="1" type="ORF">NC99_42830</name>
</gene>
<accession>A0A0L8V3B0</accession>
<comment type="caution">
    <text evidence="1">The sequence shown here is derived from an EMBL/GenBank/DDBJ whole genome shotgun (WGS) entry which is preliminary data.</text>
</comment>
<dbReference type="Proteomes" id="UP000036958">
    <property type="component" value="Unassembled WGS sequence"/>
</dbReference>
<organism evidence="1 2">
    <name type="scientific">Sunxiuqinia dokdonensis</name>
    <dbReference type="NCBI Taxonomy" id="1409788"/>
    <lineage>
        <taxon>Bacteria</taxon>
        <taxon>Pseudomonadati</taxon>
        <taxon>Bacteroidota</taxon>
        <taxon>Bacteroidia</taxon>
        <taxon>Marinilabiliales</taxon>
        <taxon>Prolixibacteraceae</taxon>
        <taxon>Sunxiuqinia</taxon>
    </lineage>
</organism>
<evidence type="ECO:0000313" key="1">
    <source>
        <dbReference type="EMBL" id="KOH42921.1"/>
    </source>
</evidence>
<dbReference type="EMBL" id="LGIA01000207">
    <property type="protein sequence ID" value="KOH42921.1"/>
    <property type="molecule type" value="Genomic_DNA"/>
</dbReference>
<reference evidence="2" key="1">
    <citation type="submission" date="2015-07" db="EMBL/GenBank/DDBJ databases">
        <title>Genome sequencing of Sunxiuqinia dokdonensis strain SK.</title>
        <authorList>
            <person name="Ahn S."/>
            <person name="Kim B.-C."/>
        </authorList>
    </citation>
    <scope>NUCLEOTIDE SEQUENCE [LARGE SCALE GENOMIC DNA]</scope>
    <source>
        <strain evidence="2">SK</strain>
    </source>
</reference>